<evidence type="ECO:0000313" key="3">
    <source>
        <dbReference type="EMBL" id="MEW9501150.1"/>
    </source>
</evidence>
<dbReference type="Proteomes" id="UP001556040">
    <property type="component" value="Unassembled WGS sequence"/>
</dbReference>
<organism evidence="3 4">
    <name type="scientific">Jeotgalibacillus marinus</name>
    <dbReference type="NCBI Taxonomy" id="86667"/>
    <lineage>
        <taxon>Bacteria</taxon>
        <taxon>Bacillati</taxon>
        <taxon>Bacillota</taxon>
        <taxon>Bacilli</taxon>
        <taxon>Bacillales</taxon>
        <taxon>Caryophanaceae</taxon>
        <taxon>Jeotgalibacillus</taxon>
    </lineage>
</organism>
<dbReference type="RefSeq" id="WP_367778623.1">
    <property type="nucleotide sequence ID" value="NZ_JBFMIA010000002.1"/>
</dbReference>
<dbReference type="Gene3D" id="3.40.30.10">
    <property type="entry name" value="Glutaredoxin"/>
    <property type="match status" value="1"/>
</dbReference>
<name>A0ABV3Q1D3_9BACL</name>
<dbReference type="SUPFAM" id="SSF52833">
    <property type="entry name" value="Thioredoxin-like"/>
    <property type="match status" value="1"/>
</dbReference>
<evidence type="ECO:0000313" key="4">
    <source>
        <dbReference type="Proteomes" id="UP001556040"/>
    </source>
</evidence>
<dbReference type="PROSITE" id="PS51352">
    <property type="entry name" value="THIOREDOXIN_2"/>
    <property type="match status" value="1"/>
</dbReference>
<protein>
    <submittedName>
        <fullName evidence="3">TlpA disulfide reductase family protein</fullName>
    </submittedName>
</protein>
<dbReference type="InterPro" id="IPR000866">
    <property type="entry name" value="AhpC/TSA"/>
</dbReference>
<dbReference type="CDD" id="cd02966">
    <property type="entry name" value="TlpA_like_family"/>
    <property type="match status" value="1"/>
</dbReference>
<dbReference type="InterPro" id="IPR013766">
    <property type="entry name" value="Thioredoxin_domain"/>
</dbReference>
<evidence type="ECO:0000259" key="2">
    <source>
        <dbReference type="PROSITE" id="PS51352"/>
    </source>
</evidence>
<dbReference type="PANTHER" id="PTHR42852">
    <property type="entry name" value="THIOL:DISULFIDE INTERCHANGE PROTEIN DSBE"/>
    <property type="match status" value="1"/>
</dbReference>
<dbReference type="InterPro" id="IPR050553">
    <property type="entry name" value="Thioredoxin_ResA/DsbE_sf"/>
</dbReference>
<dbReference type="PANTHER" id="PTHR42852:SF13">
    <property type="entry name" value="PROTEIN DIPZ"/>
    <property type="match status" value="1"/>
</dbReference>
<keyword evidence="1" id="KW-1015">Disulfide bond</keyword>
<keyword evidence="4" id="KW-1185">Reference proteome</keyword>
<dbReference type="EMBL" id="JBFMIA010000002">
    <property type="protein sequence ID" value="MEW9501150.1"/>
    <property type="molecule type" value="Genomic_DNA"/>
</dbReference>
<sequence length="195" mass="21713">MIKQILALILVAGLIIILIINVVDDKQLSEDELAYQRERPSDNSSAQVVTSGAVVKEGQVAPDFQTTTLDGSVVSLSDYHGKKIMLNFWASWCGPCIAEMPHMQEYYEDEADKDNVEILAVNLTSVENGIGRVESFVEDFGLTFPILMDDETGQLGNQFQAFAIPTTYILDEDGIIMKKIIGEMDREMISNLMKE</sequence>
<comment type="caution">
    <text evidence="3">The sequence shown here is derived from an EMBL/GenBank/DDBJ whole genome shotgun (WGS) entry which is preliminary data.</text>
</comment>
<proteinExistence type="predicted"/>
<gene>
    <name evidence="3" type="ORF">AB1471_04950</name>
</gene>
<reference evidence="3 4" key="1">
    <citation type="journal article" date="1979" name="Int. J. Syst. Evol. Microbiol.">
        <title>Bacillus globisporus subsp. marinus subsp. nov.</title>
        <authorList>
            <person name="Liu H."/>
        </authorList>
    </citation>
    <scope>NUCLEOTIDE SEQUENCE [LARGE SCALE GENOMIC DNA]</scope>
    <source>
        <strain evidence="3 4">DSM 1297</strain>
    </source>
</reference>
<dbReference type="InterPro" id="IPR036249">
    <property type="entry name" value="Thioredoxin-like_sf"/>
</dbReference>
<feature type="domain" description="Thioredoxin" evidence="2">
    <location>
        <begin position="55"/>
        <end position="195"/>
    </location>
</feature>
<dbReference type="Pfam" id="PF00578">
    <property type="entry name" value="AhpC-TSA"/>
    <property type="match status" value="1"/>
</dbReference>
<accession>A0ABV3Q1D3</accession>
<evidence type="ECO:0000256" key="1">
    <source>
        <dbReference type="ARBA" id="ARBA00023157"/>
    </source>
</evidence>